<gene>
    <name evidence="1" type="ORF">BLITH_0325</name>
</gene>
<evidence type="ECO:0000313" key="1">
    <source>
        <dbReference type="EMBL" id="PTQ53245.1"/>
    </source>
</evidence>
<name>A0A2T5GAN1_9BACL</name>
<reference evidence="1 2" key="1">
    <citation type="submission" date="2017-08" db="EMBL/GenBank/DDBJ databases">
        <title>Burning lignite coal seam in the remote Altai Mountains harbors a hydrogen-driven thermophilic microbial community.</title>
        <authorList>
            <person name="Kadnikov V.V."/>
            <person name="Mardanov A.V."/>
            <person name="Ivasenko D."/>
            <person name="Beletsky A.V."/>
            <person name="Karnachuk O.V."/>
            <person name="Ravin N.V."/>
        </authorList>
    </citation>
    <scope>NUCLEOTIDE SEQUENCE [LARGE SCALE GENOMIC DNA]</scope>
    <source>
        <strain evidence="1">AL31</strain>
    </source>
</reference>
<comment type="caution">
    <text evidence="1">The sequence shown here is derived from an EMBL/GenBank/DDBJ whole genome shotgun (WGS) entry which is preliminary data.</text>
</comment>
<dbReference type="EMBL" id="PEBW01000001">
    <property type="protein sequence ID" value="PTQ53245.1"/>
    <property type="molecule type" value="Genomic_DNA"/>
</dbReference>
<organism evidence="1 2">
    <name type="scientific">Brockia lithotrophica</name>
    <dbReference type="NCBI Taxonomy" id="933949"/>
    <lineage>
        <taxon>Bacteria</taxon>
        <taxon>Bacillati</taxon>
        <taxon>Bacillota</taxon>
        <taxon>Bacilli</taxon>
        <taxon>Bacillales</taxon>
        <taxon>Bacillales Family X. Incertae Sedis</taxon>
        <taxon>Brockia</taxon>
    </lineage>
</organism>
<evidence type="ECO:0000313" key="2">
    <source>
        <dbReference type="Proteomes" id="UP000244016"/>
    </source>
</evidence>
<proteinExistence type="predicted"/>
<protein>
    <submittedName>
        <fullName evidence="1">Uncharacterized protein</fullName>
    </submittedName>
</protein>
<sequence length="530" mass="56546">MVLPCRKTAPPCDRGGALLVVLLFFLLFVTAGLVLLAAVGHAGMLGTKEEEFSRAESAAEDGLAWFDRALNAELSGLGNVYPDTAEARIREAVARIAPPPEMGTRYETDLRPASAGNGPQSYLLTVTSTGNVRGSEVSLTRTYLLTTVAEQFLYAFVTDGDLTLNGAPYVVGDVLVGGKLTTSPYAQYIWGKQRDHLVGYGAVRGSLSTPRTDFVLVDERKSQTVLPLTSDNLARGFAQPPTLAPSRAKAVPLDVRGEVARARANVPPTADMAVLSCPLWSYTCEITKSAAYGKGLWVRGNLHVRGNGTKVVVGGNLLVDGTLTVDAGASLEVRGSVAYVKNGADVRGKVELSPGGAAYVGGKLAATDAYLQGTFFVAGDVTLLEHLYGRSTIYTGGAGEVHEFEMQKDSFLVLLAEGPVRVYNNNLFQDVPLVVYAYLYSNADLTLYGVGSHLELHGGIAGKNVTLNVAKGKTRDGGTDVSFEEPQTGISPERSRLKIFYDESMILHPPEGIDRPGPIRAKVLSTRYGR</sequence>
<dbReference type="Proteomes" id="UP000244016">
    <property type="component" value="Unassembled WGS sequence"/>
</dbReference>
<dbReference type="AlphaFoldDB" id="A0A2T5GAN1"/>
<accession>A0A2T5GAN1</accession>